<evidence type="ECO:0000256" key="2">
    <source>
        <dbReference type="ARBA" id="ARBA00022840"/>
    </source>
</evidence>
<keyword evidence="7" id="KW-1185">Reference proteome</keyword>
<evidence type="ECO:0000313" key="7">
    <source>
        <dbReference type="Proteomes" id="UP000185678"/>
    </source>
</evidence>
<dbReference type="InterPro" id="IPR027417">
    <property type="entry name" value="P-loop_NTPase"/>
</dbReference>
<evidence type="ECO:0000256" key="1">
    <source>
        <dbReference type="ARBA" id="ARBA00022741"/>
    </source>
</evidence>
<dbReference type="Pfam" id="PF03432">
    <property type="entry name" value="Relaxase"/>
    <property type="match status" value="1"/>
</dbReference>
<protein>
    <submittedName>
        <fullName evidence="6">Relaxase/Mobilisation nuclease domain-containing protein</fullName>
    </submittedName>
</protein>
<dbReference type="InterPro" id="IPR050534">
    <property type="entry name" value="Coronavir_polyprotein_1ab"/>
</dbReference>
<dbReference type="AlphaFoldDB" id="A0A1N7MFS0"/>
<proteinExistence type="predicted"/>
<feature type="domain" description="MobA/VirD2-like nuclease" evidence="4">
    <location>
        <begin position="22"/>
        <end position="147"/>
    </location>
</feature>
<sequence>MIAKRVPAPEGGGRGFVGLQEYIEQAHKAVHTFFGGVSTLETAAEEMQAVADVNSRANDPLYHLILSWPEFEKPTPEQAEEAVRAQLKALGFEGHQYIAAVHGDTPDMHVHVAINRVHPETFRVHHPRGDFYTLDRTCREIELAQGWTHDRGPHVVEYVNEEAFIIEVKDRQLLRSLSEGAKKVERFTGEVSLERYLRDNEALKDRLDQAKSWQEIHDTLRLVGLRLEPAERRTEGFVISETVSDTHAKASFTLSATEASSRLGPYQEDSRAQAQEVATILQELTRDKAVFTERDIDAYLKEYVPPDQQNQIKTELFRQAVHLVAEGLPGKRTLARFTSREVLAEEEQAQTAAAALRNQPAKPLDPAAIEAAIAKRTMRPDQLDAFRRGLQANGIGVVQGRAGTGKSYMMSAWMEAHRDSGHRVIGLAPTNIVAQAMIADGFTEGKTVDSILYAAKKGLLDWDANTVLILDEAGMVSNDRMKTLLELAAERGAKILMVGDDRQLPAVERGGLFADLGQRYAAGELTVITRQKEAGQNKAATHFSRGEFEQGMRIYAETGRLHITGTDAEAREALLERWKSDRAAHPDHDQFIATYANADVAWFNDEITRHLISTGAVTDARPLATDRGEQTLGIGSDILFTATNKTLGVANGSRGTVTGWGRGRMYARLKDGTTVAIPLTGKARFGGFAAGYAGTTYKSQGATIDRVYVHHTNANKDAAAYVALTRQKHEAVIFSARETAADWREMARQMARVMTKTAASSLGLAEEAHQPQPLQTQVQREPPKPVKPNPKQKGPHIPNSSGAKEQPDPRQDWEPAHSKASLHAEFEADKKAHSARLAVEMAVLRTARDKALAEVDATLAGEREQASRQKTPAQRRQAEARADRTAKAQRAAIRKASRRDGEALQQANPFPASFEDWLRRQDRDEAREVLRQITSRRDRARTVKPEHLVDPCKVMESVGERHGWTLRTATVGARIYRAATSHIAILTDANGTGLRWLDMVDQKTGSIRRLVATVMGKDIADASVKAETSRLYAEASAQALSPRATLHAADRRRLDATDLRQGWEQGTPLSAVPTDKDSIRIGPLSLGELRTMPAAEHIRLANLSTTGDRAAAVIVPTRDGKGEVKGFNLMTGIGHFRVQGQRPMLAVLGDVRTAKTVVVAYDLHTAAEHWKTLRPEDRASTAVILTSGSKYTLRDLKQTLHHVPAKADIQLAEPKAKALSGAMDGVKAVIAGRAGKVAGQQKGRGSEQGMGVGL</sequence>
<dbReference type="SUPFAM" id="SSF52540">
    <property type="entry name" value="P-loop containing nucleoside triphosphate hydrolases"/>
    <property type="match status" value="2"/>
</dbReference>
<dbReference type="GO" id="GO:0003678">
    <property type="term" value="F:DNA helicase activity"/>
    <property type="evidence" value="ECO:0007669"/>
    <property type="project" value="UniProtKB-ARBA"/>
</dbReference>
<dbReference type="EMBL" id="FTOA01000004">
    <property type="protein sequence ID" value="SIS84870.1"/>
    <property type="molecule type" value="Genomic_DNA"/>
</dbReference>
<evidence type="ECO:0000313" key="6">
    <source>
        <dbReference type="EMBL" id="SIS84870.1"/>
    </source>
</evidence>
<dbReference type="Gene3D" id="2.30.30.940">
    <property type="match status" value="1"/>
</dbReference>
<feature type="domain" description="TraI-like middle" evidence="5">
    <location>
        <begin position="181"/>
        <end position="268"/>
    </location>
</feature>
<dbReference type="GO" id="GO:0005524">
    <property type="term" value="F:ATP binding"/>
    <property type="evidence" value="ECO:0007669"/>
    <property type="project" value="UniProtKB-KW"/>
</dbReference>
<dbReference type="InterPro" id="IPR054462">
    <property type="entry name" value="TraI_M"/>
</dbReference>
<dbReference type="Pfam" id="PF22863">
    <property type="entry name" value="TraI_middle"/>
    <property type="match status" value="1"/>
</dbReference>
<dbReference type="OrthoDB" id="279005at2"/>
<feature type="compositionally biased region" description="Basic and acidic residues" evidence="3">
    <location>
        <begin position="805"/>
        <end position="819"/>
    </location>
</feature>
<dbReference type="InterPro" id="IPR005094">
    <property type="entry name" value="Endonuclease_MobA/VirD2"/>
</dbReference>
<dbReference type="CDD" id="cd18809">
    <property type="entry name" value="SF1_C_RecD"/>
    <property type="match status" value="1"/>
</dbReference>
<organism evidence="6 7">
    <name type="scientific">Insolitispirillum peregrinum</name>
    <dbReference type="NCBI Taxonomy" id="80876"/>
    <lineage>
        <taxon>Bacteria</taxon>
        <taxon>Pseudomonadati</taxon>
        <taxon>Pseudomonadota</taxon>
        <taxon>Alphaproteobacteria</taxon>
        <taxon>Rhodospirillales</taxon>
        <taxon>Novispirillaceae</taxon>
        <taxon>Insolitispirillum</taxon>
    </lineage>
</organism>
<keyword evidence="1" id="KW-0547">Nucleotide-binding</keyword>
<dbReference type="Gene3D" id="3.40.50.300">
    <property type="entry name" value="P-loop containing nucleotide triphosphate hydrolases"/>
    <property type="match status" value="2"/>
</dbReference>
<dbReference type="CDD" id="cd17933">
    <property type="entry name" value="DEXSc_RecD-like"/>
    <property type="match status" value="1"/>
</dbReference>
<feature type="region of interest" description="Disordered" evidence="3">
    <location>
        <begin position="761"/>
        <end position="819"/>
    </location>
</feature>
<feature type="region of interest" description="Disordered" evidence="3">
    <location>
        <begin position="860"/>
        <end position="888"/>
    </location>
</feature>
<dbReference type="Proteomes" id="UP000185678">
    <property type="component" value="Unassembled WGS sequence"/>
</dbReference>
<dbReference type="STRING" id="80876.SAMN05421779_10492"/>
<feature type="compositionally biased region" description="Basic and acidic residues" evidence="3">
    <location>
        <begin position="876"/>
        <end position="886"/>
    </location>
</feature>
<evidence type="ECO:0000259" key="4">
    <source>
        <dbReference type="Pfam" id="PF03432"/>
    </source>
</evidence>
<dbReference type="PANTHER" id="PTHR43788:SF6">
    <property type="entry name" value="DNA HELICASE B"/>
    <property type="match status" value="1"/>
</dbReference>
<dbReference type="Pfam" id="PF13604">
    <property type="entry name" value="AAA_30"/>
    <property type="match status" value="1"/>
</dbReference>
<name>A0A1N7MFS0_9PROT</name>
<reference evidence="6 7" key="1">
    <citation type="submission" date="2017-01" db="EMBL/GenBank/DDBJ databases">
        <authorList>
            <person name="Mah S.A."/>
            <person name="Swanson W.J."/>
            <person name="Moy G.W."/>
            <person name="Vacquier V.D."/>
        </authorList>
    </citation>
    <scope>NUCLEOTIDE SEQUENCE [LARGE SCALE GENOMIC DNA]</scope>
    <source>
        <strain evidence="6 7">DSM 11589</strain>
    </source>
</reference>
<keyword evidence="2" id="KW-0067">ATP-binding</keyword>
<evidence type="ECO:0000256" key="3">
    <source>
        <dbReference type="SAM" id="MobiDB-lite"/>
    </source>
</evidence>
<dbReference type="PANTHER" id="PTHR43788">
    <property type="entry name" value="DNA2/NAM7 HELICASE FAMILY MEMBER"/>
    <property type="match status" value="1"/>
</dbReference>
<gene>
    <name evidence="6" type="ORF">SAMN05421779_10492</name>
</gene>
<dbReference type="RefSeq" id="WP_076400550.1">
    <property type="nucleotide sequence ID" value="NZ_FTOA01000004.1"/>
</dbReference>
<evidence type="ECO:0000259" key="5">
    <source>
        <dbReference type="Pfam" id="PF22863"/>
    </source>
</evidence>
<accession>A0A1N7MFS0</accession>